<feature type="transmembrane region" description="Helical" evidence="7">
    <location>
        <begin position="359"/>
        <end position="377"/>
    </location>
</feature>
<dbReference type="RefSeq" id="WP_349282364.1">
    <property type="nucleotide sequence ID" value="NZ_CBCSCU010000043.1"/>
</dbReference>
<keyword evidence="9" id="KW-0614">Plasmid</keyword>
<dbReference type="InterPro" id="IPR010290">
    <property type="entry name" value="TM_effector"/>
</dbReference>
<feature type="transmembrane region" description="Helical" evidence="7">
    <location>
        <begin position="112"/>
        <end position="140"/>
    </location>
</feature>
<dbReference type="PROSITE" id="PS50850">
    <property type="entry name" value="MFS"/>
    <property type="match status" value="1"/>
</dbReference>
<dbReference type="GO" id="GO:0005886">
    <property type="term" value="C:plasma membrane"/>
    <property type="evidence" value="ECO:0007669"/>
    <property type="project" value="UniProtKB-SubCell"/>
</dbReference>
<dbReference type="InterPro" id="IPR020846">
    <property type="entry name" value="MFS_dom"/>
</dbReference>
<proteinExistence type="predicted"/>
<evidence type="ECO:0000256" key="3">
    <source>
        <dbReference type="ARBA" id="ARBA00022475"/>
    </source>
</evidence>
<accession>A0AAU7LYG8</accession>
<dbReference type="CDD" id="cd06173">
    <property type="entry name" value="MFS_MefA_like"/>
    <property type="match status" value="1"/>
</dbReference>
<evidence type="ECO:0000256" key="5">
    <source>
        <dbReference type="ARBA" id="ARBA00022989"/>
    </source>
</evidence>
<reference evidence="9" key="1">
    <citation type="submission" date="2024-05" db="EMBL/GenBank/DDBJ databases">
        <authorList>
            <person name="Bunk B."/>
            <person name="Swiderski J."/>
            <person name="Sproer C."/>
            <person name="Thiel V."/>
        </authorList>
    </citation>
    <scope>NUCLEOTIDE SEQUENCE</scope>
    <source>
        <strain evidence="9">DSM 17735</strain>
        <plasmid evidence="9">p1</plasmid>
    </source>
</reference>
<dbReference type="Pfam" id="PF05977">
    <property type="entry name" value="MFS_3"/>
    <property type="match status" value="1"/>
</dbReference>
<organism evidence="9">
    <name type="scientific">Polaromonas hydrogenivorans</name>
    <dbReference type="NCBI Taxonomy" id="335476"/>
    <lineage>
        <taxon>Bacteria</taxon>
        <taxon>Pseudomonadati</taxon>
        <taxon>Pseudomonadota</taxon>
        <taxon>Betaproteobacteria</taxon>
        <taxon>Burkholderiales</taxon>
        <taxon>Comamonadaceae</taxon>
        <taxon>Polaromonas</taxon>
    </lineage>
</organism>
<sequence length="529" mass="57531">MTSPSDDLSPLAPLRAPVFRMLWTAWLTANICMAMNDVAAAWKMTTLTTTPIWVALVQSAATIPMLLLGLPSGALADILDRKVLLLFTQVWVATMSALLCAAMFLDLMTPPLLLALTLANGIAMAVRWPAFAAIVPALVPRKQLPAALALNGLATNISRIVGPLVAGALIAAVGTVWVFLLNAVMSVFAAITISRWRQEKKVKQGPPEQLGTAIKAGWQFMRQSLQLQGVLLRVTLFFFHSSALLSLLTLLARRLEGGGAGTFTLLLASMGLGAVTGVGAVPALRQWMARNRLVLLGSLVVATCMVLMAAIPLLAVAIPVMIVCGLAWLVTASTLSLSAQLCLPNWVRARGMSMQQMSLFGGNALGAAFWGAIATWTSVPIGLMLAAASLVICMFAATRWAPDIDKILDMTQHEDILKPQPETLPASRQVLVAIEYRIDPTRSADFRKLMQKESRASRLRLGAVSWDLVRDINLPGRFVEHIVDTSWEDYLRRYERLSVADAQLHEHRKAFVLPGEPLRVTRYHVETHD</sequence>
<comment type="subcellular location">
    <subcellularLocation>
        <location evidence="1">Cell membrane</location>
        <topology evidence="1">Multi-pass membrane protein</topology>
    </subcellularLocation>
</comment>
<feature type="transmembrane region" description="Helical" evidence="7">
    <location>
        <begin position="383"/>
        <end position="401"/>
    </location>
</feature>
<evidence type="ECO:0000256" key="4">
    <source>
        <dbReference type="ARBA" id="ARBA00022692"/>
    </source>
</evidence>
<evidence type="ECO:0000256" key="1">
    <source>
        <dbReference type="ARBA" id="ARBA00004651"/>
    </source>
</evidence>
<keyword evidence="3" id="KW-1003">Cell membrane</keyword>
<protein>
    <submittedName>
        <fullName evidence="9">MFS transporter</fullName>
    </submittedName>
</protein>
<gene>
    <name evidence="9" type="ORF">ABLV49_21545</name>
</gene>
<evidence type="ECO:0000259" key="8">
    <source>
        <dbReference type="PROSITE" id="PS50850"/>
    </source>
</evidence>
<feature type="transmembrane region" description="Helical" evidence="7">
    <location>
        <begin position="230"/>
        <end position="252"/>
    </location>
</feature>
<dbReference type="InterPro" id="IPR036259">
    <property type="entry name" value="MFS_trans_sf"/>
</dbReference>
<evidence type="ECO:0000256" key="2">
    <source>
        <dbReference type="ARBA" id="ARBA00022448"/>
    </source>
</evidence>
<feature type="transmembrane region" description="Helical" evidence="7">
    <location>
        <begin position="160"/>
        <end position="193"/>
    </location>
</feature>
<feature type="transmembrane region" description="Helical" evidence="7">
    <location>
        <begin position="293"/>
        <end position="320"/>
    </location>
</feature>
<dbReference type="AlphaFoldDB" id="A0AAU7LYG8"/>
<feature type="transmembrane region" description="Helical" evidence="7">
    <location>
        <begin position="83"/>
        <end position="105"/>
    </location>
</feature>
<keyword evidence="2" id="KW-0813">Transport</keyword>
<feature type="transmembrane region" description="Helical" evidence="7">
    <location>
        <begin position="20"/>
        <end position="40"/>
    </location>
</feature>
<keyword evidence="5 7" id="KW-1133">Transmembrane helix</keyword>
<feature type="domain" description="Major facilitator superfamily (MFS) profile" evidence="8">
    <location>
        <begin position="1"/>
        <end position="405"/>
    </location>
</feature>
<evidence type="ECO:0000313" key="9">
    <source>
        <dbReference type="EMBL" id="XBP72654.1"/>
    </source>
</evidence>
<name>A0AAU7LYG8_9BURK</name>
<feature type="transmembrane region" description="Helical" evidence="7">
    <location>
        <begin position="258"/>
        <end position="281"/>
    </location>
</feature>
<dbReference type="Gene3D" id="1.20.1250.20">
    <property type="entry name" value="MFS general substrate transporter like domains"/>
    <property type="match status" value="1"/>
</dbReference>
<keyword evidence="6 7" id="KW-0472">Membrane</keyword>
<feature type="transmembrane region" description="Helical" evidence="7">
    <location>
        <begin position="326"/>
        <end position="347"/>
    </location>
</feature>
<evidence type="ECO:0000256" key="7">
    <source>
        <dbReference type="SAM" id="Phobius"/>
    </source>
</evidence>
<dbReference type="GO" id="GO:0022857">
    <property type="term" value="F:transmembrane transporter activity"/>
    <property type="evidence" value="ECO:0007669"/>
    <property type="project" value="InterPro"/>
</dbReference>
<dbReference type="SUPFAM" id="SSF103473">
    <property type="entry name" value="MFS general substrate transporter"/>
    <property type="match status" value="1"/>
</dbReference>
<evidence type="ECO:0000256" key="6">
    <source>
        <dbReference type="ARBA" id="ARBA00023136"/>
    </source>
</evidence>
<dbReference type="EMBL" id="CP157676">
    <property type="protein sequence ID" value="XBP72654.1"/>
    <property type="molecule type" value="Genomic_DNA"/>
</dbReference>
<keyword evidence="4 7" id="KW-0812">Transmembrane</keyword>
<geneLocation type="plasmid" evidence="9">
    <name>p1</name>
</geneLocation>
<dbReference type="PANTHER" id="PTHR23513:SF11">
    <property type="entry name" value="STAPHYLOFERRIN A TRANSPORTER"/>
    <property type="match status" value="1"/>
</dbReference>
<feature type="transmembrane region" description="Helical" evidence="7">
    <location>
        <begin position="52"/>
        <end position="71"/>
    </location>
</feature>
<dbReference type="PANTHER" id="PTHR23513">
    <property type="entry name" value="INTEGRAL MEMBRANE EFFLUX PROTEIN-RELATED"/>
    <property type="match status" value="1"/>
</dbReference>